<organism evidence="3">
    <name type="scientific">Aedes albopictus</name>
    <name type="common">Asian tiger mosquito</name>
    <name type="synonym">Stegomyia albopicta</name>
    <dbReference type="NCBI Taxonomy" id="7160"/>
    <lineage>
        <taxon>Eukaryota</taxon>
        <taxon>Metazoa</taxon>
        <taxon>Ecdysozoa</taxon>
        <taxon>Arthropoda</taxon>
        <taxon>Hexapoda</taxon>
        <taxon>Insecta</taxon>
        <taxon>Pterygota</taxon>
        <taxon>Neoptera</taxon>
        <taxon>Endopterygota</taxon>
        <taxon>Diptera</taxon>
        <taxon>Nematocera</taxon>
        <taxon>Culicoidea</taxon>
        <taxon>Culicidae</taxon>
        <taxon>Culicinae</taxon>
        <taxon>Aedini</taxon>
        <taxon>Aedes</taxon>
        <taxon>Stegomyia</taxon>
    </lineage>
</organism>
<keyword evidence="1" id="KW-1133">Transmembrane helix</keyword>
<dbReference type="EMBL" id="GEHC01001712">
    <property type="protein sequence ID" value="JAV45933.1"/>
    <property type="molecule type" value="Transcribed_RNA"/>
</dbReference>
<feature type="signal peptide" evidence="2">
    <location>
        <begin position="1"/>
        <end position="28"/>
    </location>
</feature>
<accession>A0A1W7R458</accession>
<keyword evidence="2" id="KW-0732">Signal</keyword>
<evidence type="ECO:0000313" key="3">
    <source>
        <dbReference type="EMBL" id="JAV45933.1"/>
    </source>
</evidence>
<feature type="transmembrane region" description="Helical" evidence="1">
    <location>
        <begin position="119"/>
        <end position="141"/>
    </location>
</feature>
<dbReference type="AlphaFoldDB" id="A0A1W7R458"/>
<name>A0A1W7R458_AEDAL</name>
<evidence type="ECO:0008006" key="4">
    <source>
        <dbReference type="Google" id="ProtNLM"/>
    </source>
</evidence>
<protein>
    <recommendedName>
        <fullName evidence="4">Secreted protein</fullName>
    </recommendedName>
</protein>
<proteinExistence type="predicted"/>
<feature type="chain" id="PRO_5012754967" description="Secreted protein" evidence="2">
    <location>
        <begin position="29"/>
        <end position="219"/>
    </location>
</feature>
<keyword evidence="1" id="KW-0812">Transmembrane</keyword>
<reference evidence="3" key="1">
    <citation type="submission" date="2016-03" db="EMBL/GenBank/DDBJ databases">
        <title>RNAseq analyses of the sensorial organs of adult female Aedes albopictus.</title>
        <authorList>
            <person name="Fabrizio L."/>
            <person name="Ribeiro J.M."/>
            <person name="Arca B."/>
        </authorList>
    </citation>
    <scope>NUCLEOTIDE SEQUENCE</scope>
</reference>
<evidence type="ECO:0000256" key="2">
    <source>
        <dbReference type="SAM" id="SignalP"/>
    </source>
</evidence>
<keyword evidence="1" id="KW-0472">Membrane</keyword>
<sequence length="219" mass="24518">MKRNIYRLGLFTTIVIIAHFNFAKSGQASESQLTANNGYTYLRDLPLSQLLKLQKSVCDLSQCSSRNTTLLSLEKRNEIAGTVNHESYETITALPLTERFSRRSSIEPWDSRPSKIQSIFQISVTALAFLAFASYLLCMIVQAIKSKGTTYFHPTITSSATLSNAVKKRRPLGRKRRNVANGNITTIEGNLHAGPDPEEIYSYLLIMSNAYVKFSAIDK</sequence>
<evidence type="ECO:0000256" key="1">
    <source>
        <dbReference type="SAM" id="Phobius"/>
    </source>
</evidence>